<gene>
    <name evidence="2" type="primary">61</name>
    <name evidence="2" type="ORF">TROLL4_61</name>
</gene>
<dbReference type="Proteomes" id="UP000002179">
    <property type="component" value="Segment"/>
</dbReference>
<feature type="transmembrane region" description="Helical" evidence="1">
    <location>
        <begin position="20"/>
        <end position="42"/>
    </location>
</feature>
<dbReference type="InterPro" id="IPR036188">
    <property type="entry name" value="FAD/NAD-bd_sf"/>
</dbReference>
<dbReference type="SUPFAM" id="SSF51905">
    <property type="entry name" value="FAD/NAD(P)-binding domain"/>
    <property type="match status" value="1"/>
</dbReference>
<accession>B5U427</accession>
<sequence length="284" mass="31892">MALHPLRPQHRTSGVRLVKSVAILGCGPSGLLVAHAAAMLGWDFRIYSKKRKSFLFGSQYLHEAIPGMTDPVAAIVAYNLVGTPEGYRQKVYGAGYDGSVSPEDLEHDHYAWNIRTTYDKLWNAYHDEIVDVVIDKRWESAEFFRNGSTDFRPDLIISTVPRKIWANPGDVFASQKVWAIGDAPELGQTVPFEPKQDNTIICDGTADVGWYRLSKVFGYTTIEWPHDRKPPIPNMAEVEKPLWHNSSGASDFIHIGRYGAWEKGVLTTDAFHQAMKYLGQDKLG</sequence>
<dbReference type="KEGG" id="vg:6940574"/>
<keyword evidence="1" id="KW-0472">Membrane</keyword>
<keyword evidence="1" id="KW-0812">Transmembrane</keyword>
<evidence type="ECO:0000313" key="3">
    <source>
        <dbReference type="Proteomes" id="UP000002179"/>
    </source>
</evidence>
<evidence type="ECO:0000256" key="1">
    <source>
        <dbReference type="SAM" id="Phobius"/>
    </source>
</evidence>
<dbReference type="EMBL" id="FJ168662">
    <property type="protein sequence ID" value="ACI06522.1"/>
    <property type="molecule type" value="Genomic_DNA"/>
</dbReference>
<protein>
    <submittedName>
        <fullName evidence="2">Oxidoreductase</fullName>
    </submittedName>
</protein>
<keyword evidence="1" id="KW-1133">Transmembrane helix</keyword>
<name>B5U427_9CAUD</name>
<evidence type="ECO:0000313" key="2">
    <source>
        <dbReference type="EMBL" id="ACI06522.1"/>
    </source>
</evidence>
<dbReference type="RefSeq" id="YP_002241475.1">
    <property type="nucleotide sequence ID" value="NC_011285.1"/>
</dbReference>
<organism evidence="2 3">
    <name type="scientific">Mycobacterium phage Troll4</name>
    <dbReference type="NCBI Taxonomy" id="561999"/>
    <lineage>
        <taxon>Viruses</taxon>
        <taxon>Duplodnaviria</taxon>
        <taxon>Heunggongvirae</taxon>
        <taxon>Uroviricota</taxon>
        <taxon>Caudoviricetes</taxon>
        <taxon>Dclasvirinae</taxon>
        <taxon>Plotvirus</taxon>
        <taxon>Plotvirus plot</taxon>
    </lineage>
</organism>
<reference evidence="2 3" key="1">
    <citation type="submission" date="2008-08" db="EMBL/GenBank/DDBJ databases">
        <authorList>
            <person name="Robinson P."/>
            <person name="Fuelling J."/>
            <person name="Lentz S."/>
            <person name="Welch W."/>
            <person name="Gow J."/>
            <person name="Edgar R.H."/>
            <person name="Ko C."/>
            <person name="Jacobs-Sera D."/>
            <person name="Hendrix R.W."/>
            <person name="Hatfull G.F."/>
        </authorList>
    </citation>
    <scope>NUCLEOTIDE SEQUENCE [LARGE SCALE GENOMIC DNA]</scope>
</reference>
<proteinExistence type="predicted"/>
<dbReference type="GeneID" id="6940574"/>